<evidence type="ECO:0000313" key="3">
    <source>
        <dbReference type="EMBL" id="MVO78482.1"/>
    </source>
</evidence>
<dbReference type="Proteomes" id="UP000441389">
    <property type="component" value="Unassembled WGS sequence"/>
</dbReference>
<dbReference type="EMBL" id="WQMS01000013">
    <property type="protein sequence ID" value="MVO78482.1"/>
    <property type="molecule type" value="Genomic_DNA"/>
</dbReference>
<feature type="chain" id="PRO_5026064139" evidence="2">
    <location>
        <begin position="19"/>
        <end position="84"/>
    </location>
</feature>
<feature type="signal peptide" evidence="2">
    <location>
        <begin position="1"/>
        <end position="18"/>
    </location>
</feature>
<sequence>MRLATAMLLIVLSTPAFAANPKSQGDNKDDNRVICRREVPIGSLIASRKVCLTKSQWEERSTRGNEEARKQMEDNAARNPTPSG</sequence>
<dbReference type="RefSeq" id="WP_157027418.1">
    <property type="nucleotide sequence ID" value="NZ_WQMS01000013.1"/>
</dbReference>
<proteinExistence type="predicted"/>
<comment type="caution">
    <text evidence="3">The sequence shown here is derived from an EMBL/GenBank/DDBJ whole genome shotgun (WGS) entry which is preliminary data.</text>
</comment>
<dbReference type="AlphaFoldDB" id="A0A6I4J1G5"/>
<feature type="region of interest" description="Disordered" evidence="1">
    <location>
        <begin position="55"/>
        <end position="84"/>
    </location>
</feature>
<gene>
    <name evidence="3" type="ORF">GON01_11125</name>
</gene>
<keyword evidence="2" id="KW-0732">Signal</keyword>
<protein>
    <submittedName>
        <fullName evidence="3">Uncharacterized protein</fullName>
    </submittedName>
</protein>
<evidence type="ECO:0000256" key="2">
    <source>
        <dbReference type="SAM" id="SignalP"/>
    </source>
</evidence>
<evidence type="ECO:0000256" key="1">
    <source>
        <dbReference type="SAM" id="MobiDB-lite"/>
    </source>
</evidence>
<accession>A0A6I4J1G5</accession>
<organism evidence="3 4">
    <name type="scientific">Sphingomonas horti</name>
    <dbReference type="NCBI Taxonomy" id="2682842"/>
    <lineage>
        <taxon>Bacteria</taxon>
        <taxon>Pseudomonadati</taxon>
        <taxon>Pseudomonadota</taxon>
        <taxon>Alphaproteobacteria</taxon>
        <taxon>Sphingomonadales</taxon>
        <taxon>Sphingomonadaceae</taxon>
        <taxon>Sphingomonas</taxon>
    </lineage>
</organism>
<name>A0A6I4J1G5_9SPHN</name>
<evidence type="ECO:0000313" key="4">
    <source>
        <dbReference type="Proteomes" id="UP000441389"/>
    </source>
</evidence>
<reference evidence="3 4" key="1">
    <citation type="submission" date="2019-12" db="EMBL/GenBank/DDBJ databases">
        <authorList>
            <person name="Huq M.A."/>
        </authorList>
    </citation>
    <scope>NUCLEOTIDE SEQUENCE [LARGE SCALE GENOMIC DNA]</scope>
    <source>
        <strain evidence="3 4">MAH-20</strain>
    </source>
</reference>
<keyword evidence="4" id="KW-1185">Reference proteome</keyword>
<feature type="compositionally biased region" description="Basic and acidic residues" evidence="1">
    <location>
        <begin position="56"/>
        <end position="76"/>
    </location>
</feature>